<dbReference type="InterPro" id="IPR003753">
    <property type="entry name" value="Exonuc_VII_L"/>
</dbReference>
<dbReference type="Pfam" id="PF02601">
    <property type="entry name" value="Exonuc_VII_L"/>
    <property type="match status" value="1"/>
</dbReference>
<evidence type="ECO:0000313" key="8">
    <source>
        <dbReference type="EMBL" id="HIR62770.1"/>
    </source>
</evidence>
<gene>
    <name evidence="8" type="primary">xseA</name>
    <name evidence="8" type="ORF">IAC94_04520</name>
</gene>
<dbReference type="GO" id="GO:0009318">
    <property type="term" value="C:exodeoxyribonuclease VII complex"/>
    <property type="evidence" value="ECO:0007669"/>
    <property type="project" value="UniProtKB-UniRule"/>
</dbReference>
<keyword evidence="1" id="KW-0963">Cytoplasm</keyword>
<evidence type="ECO:0000256" key="5">
    <source>
        <dbReference type="RuleBase" id="RU004355"/>
    </source>
</evidence>
<evidence type="ECO:0000256" key="1">
    <source>
        <dbReference type="ARBA" id="ARBA00022490"/>
    </source>
</evidence>
<comment type="caution">
    <text evidence="8">The sequence shown here is derived from an EMBL/GenBank/DDBJ whole genome shotgun (WGS) entry which is preliminary data.</text>
</comment>
<accession>A0A9D1J6L3</accession>
<dbReference type="GO" id="GO:0005737">
    <property type="term" value="C:cytoplasm"/>
    <property type="evidence" value="ECO:0007669"/>
    <property type="project" value="UniProtKB-SubCell"/>
</dbReference>
<keyword evidence="2 5" id="KW-0540">Nuclease</keyword>
<organism evidence="8 9">
    <name type="scientific">Candidatus Coprenecus avistercoris</name>
    <dbReference type="NCBI Taxonomy" id="2840730"/>
    <lineage>
        <taxon>Bacteria</taxon>
        <taxon>Pseudomonadati</taxon>
        <taxon>Bacteroidota</taxon>
        <taxon>Bacteroidia</taxon>
        <taxon>Bacteroidales</taxon>
        <taxon>Rikenellaceae</taxon>
        <taxon>Rikenellaceae incertae sedis</taxon>
        <taxon>Candidatus Coprenecus</taxon>
    </lineage>
</organism>
<dbReference type="GO" id="GO:0006308">
    <property type="term" value="P:DNA catabolic process"/>
    <property type="evidence" value="ECO:0007669"/>
    <property type="project" value="UniProtKB-UniRule"/>
</dbReference>
<evidence type="ECO:0000313" key="9">
    <source>
        <dbReference type="Proteomes" id="UP000886744"/>
    </source>
</evidence>
<dbReference type="NCBIfam" id="TIGR00237">
    <property type="entry name" value="xseA"/>
    <property type="match status" value="1"/>
</dbReference>
<reference evidence="8" key="1">
    <citation type="submission" date="2020-10" db="EMBL/GenBank/DDBJ databases">
        <authorList>
            <person name="Gilroy R."/>
        </authorList>
    </citation>
    <scope>NUCLEOTIDE SEQUENCE</scope>
    <source>
        <strain evidence="8">ChiHjej13B12-12457</strain>
    </source>
</reference>
<dbReference type="CDD" id="cd04489">
    <property type="entry name" value="ExoVII_LU_OBF"/>
    <property type="match status" value="1"/>
</dbReference>
<dbReference type="InterPro" id="IPR020579">
    <property type="entry name" value="Exonuc_VII_lsu_C"/>
</dbReference>
<dbReference type="Pfam" id="PF13742">
    <property type="entry name" value="tRNA_anti_2"/>
    <property type="match status" value="1"/>
</dbReference>
<feature type="domain" description="Exonuclease VII large subunit C-terminal" evidence="6">
    <location>
        <begin position="138"/>
        <end position="432"/>
    </location>
</feature>
<dbReference type="EMBL" id="DVHI01000057">
    <property type="protein sequence ID" value="HIR62770.1"/>
    <property type="molecule type" value="Genomic_DNA"/>
</dbReference>
<evidence type="ECO:0000259" key="6">
    <source>
        <dbReference type="Pfam" id="PF02601"/>
    </source>
</evidence>
<comment type="subcellular location">
    <subcellularLocation>
        <location evidence="5">Cytoplasm</location>
    </subcellularLocation>
</comment>
<dbReference type="PANTHER" id="PTHR30008:SF0">
    <property type="entry name" value="EXODEOXYRIBONUCLEASE 7 LARGE SUBUNIT"/>
    <property type="match status" value="1"/>
</dbReference>
<feature type="domain" description="OB-fold nucleic acid binding" evidence="7">
    <location>
        <begin position="6"/>
        <end position="113"/>
    </location>
</feature>
<dbReference type="GO" id="GO:0003676">
    <property type="term" value="F:nucleic acid binding"/>
    <property type="evidence" value="ECO:0007669"/>
    <property type="project" value="InterPro"/>
</dbReference>
<dbReference type="GO" id="GO:0008855">
    <property type="term" value="F:exodeoxyribonuclease VII activity"/>
    <property type="evidence" value="ECO:0007669"/>
    <property type="project" value="UniProtKB-UniRule"/>
</dbReference>
<reference evidence="8" key="2">
    <citation type="journal article" date="2021" name="PeerJ">
        <title>Extensive microbial diversity within the chicken gut microbiome revealed by metagenomics and culture.</title>
        <authorList>
            <person name="Gilroy R."/>
            <person name="Ravi A."/>
            <person name="Getino M."/>
            <person name="Pursley I."/>
            <person name="Horton D.L."/>
            <person name="Alikhan N.F."/>
            <person name="Baker D."/>
            <person name="Gharbi K."/>
            <person name="Hall N."/>
            <person name="Watson M."/>
            <person name="Adriaenssens E.M."/>
            <person name="Foster-Nyarko E."/>
            <person name="Jarju S."/>
            <person name="Secka A."/>
            <person name="Antonio M."/>
            <person name="Oren A."/>
            <person name="Chaudhuri R.R."/>
            <person name="La Ragione R."/>
            <person name="Hildebrand F."/>
            <person name="Pallen M.J."/>
        </authorList>
    </citation>
    <scope>NUCLEOTIDE SEQUENCE</scope>
    <source>
        <strain evidence="8">ChiHjej13B12-12457</strain>
    </source>
</reference>
<evidence type="ECO:0000256" key="4">
    <source>
        <dbReference type="ARBA" id="ARBA00022839"/>
    </source>
</evidence>
<dbReference type="EC" id="3.1.11.6" evidence="5"/>
<keyword evidence="4 5" id="KW-0269">Exonuclease</keyword>
<dbReference type="InterPro" id="IPR025824">
    <property type="entry name" value="OB-fold_nuc-bd_dom"/>
</dbReference>
<protein>
    <recommendedName>
        <fullName evidence="5">Exodeoxyribonuclease 7 large subunit</fullName>
        <ecNumber evidence="5">3.1.11.6</ecNumber>
    </recommendedName>
</protein>
<evidence type="ECO:0000256" key="2">
    <source>
        <dbReference type="ARBA" id="ARBA00022722"/>
    </source>
</evidence>
<dbReference type="Proteomes" id="UP000886744">
    <property type="component" value="Unassembled WGS sequence"/>
</dbReference>
<sequence length="439" mass="49053">MQEYITLTRLLQGIRGAVADNFPVPVWVRAEIHELKMHNNGHCYLELVEKGSGRDLFSAKVQAVIWRSRRSLVEAAFYQGTGRRLEVGMTVLVLVRVQYSEVYGMSLSIEDIDPAFTLGEVELARQRTLERLRKEGMLDMNSTLPLPRLPRRFALITSETAAGYGDFMHHLYDNGYGFKFYTRLYQAPMQGPTAPGGIIAALDAVMADVEAGEVYDAVLLLRGGGAVADLVCFDDYDLAVNIAQFPLPVMVAVGHERDTHICDMVAARSVKTPTALADLIVNAFVEEDASLTALSDRLRSSVTLRLDGMRQRLEQTARRLGSGTEMRCRLERNRMDMLLMRMRKGVTLRSGNELNALNILWMRIRSGTALRLKAESGKLDMLELRVRKGDPVAMLRPGSAYVLRDRRPVESAADLTPGDRLDLLLRDGTARCLVESVNH</sequence>
<dbReference type="PANTHER" id="PTHR30008">
    <property type="entry name" value="EXODEOXYRIBONUCLEASE 7 LARGE SUBUNIT"/>
    <property type="match status" value="1"/>
</dbReference>
<comment type="catalytic activity">
    <reaction evidence="5">
        <text>Exonucleolytic cleavage in either 5'- to 3'- or 3'- to 5'-direction to yield nucleoside 5'-phosphates.</text>
        <dbReference type="EC" id="3.1.11.6"/>
    </reaction>
</comment>
<name>A0A9D1J6L3_9BACT</name>
<evidence type="ECO:0000256" key="3">
    <source>
        <dbReference type="ARBA" id="ARBA00022801"/>
    </source>
</evidence>
<evidence type="ECO:0000259" key="7">
    <source>
        <dbReference type="Pfam" id="PF13742"/>
    </source>
</evidence>
<dbReference type="AlphaFoldDB" id="A0A9D1J6L3"/>
<proteinExistence type="inferred from homology"/>
<keyword evidence="3 5" id="KW-0378">Hydrolase</keyword>
<comment type="similarity">
    <text evidence="5">Belongs to the XseA family.</text>
</comment>